<organism evidence="1 2">
    <name type="scientific">Sphaerospermopsis torques-reginae ITEP-024</name>
    <dbReference type="NCBI Taxonomy" id="984208"/>
    <lineage>
        <taxon>Bacteria</taxon>
        <taxon>Bacillati</taxon>
        <taxon>Cyanobacteriota</taxon>
        <taxon>Cyanophyceae</taxon>
        <taxon>Nostocales</taxon>
        <taxon>Aphanizomenonaceae</taxon>
        <taxon>Sphaerospermopsis</taxon>
        <taxon>Sphaerospermopsis torques-reginae</taxon>
    </lineage>
</organism>
<dbReference type="Proteomes" id="UP000826540">
    <property type="component" value="Chromosome"/>
</dbReference>
<evidence type="ECO:0000313" key="1">
    <source>
        <dbReference type="EMBL" id="QYX32945.1"/>
    </source>
</evidence>
<reference evidence="1 2" key="1">
    <citation type="journal article" date="2022" name="J. Am. Chem. Soc.">
        <title>Biosynthesis of Guanitoxin Enables Global Environmental Detection in Freshwater Cyanobacteria.</title>
        <authorList>
            <person name="Lima S.T."/>
            <person name="Fallon T.R."/>
            <person name="Cordoza J.L."/>
            <person name="Chekan J.R."/>
            <person name="Delbaje E."/>
            <person name="Hopiavuori A.R."/>
            <person name="Alvarenga D.O."/>
            <person name="Wood S.M."/>
            <person name="Luhavaya H."/>
            <person name="Baumgartner J.T."/>
            <person name="Dorr F.A."/>
            <person name="Etchegaray A."/>
            <person name="Pinto E."/>
            <person name="McKinnie S.M.K."/>
            <person name="Fiore M.F."/>
            <person name="Moore B.S."/>
        </authorList>
    </citation>
    <scope>NUCLEOTIDE SEQUENCE [LARGE SCALE GENOMIC DNA]</scope>
    <source>
        <strain evidence="1 2">ITEP-024</strain>
    </source>
</reference>
<keyword evidence="2" id="KW-1185">Reference proteome</keyword>
<evidence type="ECO:0000313" key="2">
    <source>
        <dbReference type="Proteomes" id="UP000826540"/>
    </source>
</evidence>
<dbReference type="EMBL" id="CP080598">
    <property type="protein sequence ID" value="QYX32945.1"/>
    <property type="molecule type" value="Genomic_DNA"/>
</dbReference>
<dbReference type="RefSeq" id="WP_220610781.1">
    <property type="nucleotide sequence ID" value="NZ_CP080598.1"/>
</dbReference>
<dbReference type="SUPFAM" id="SSF53850">
    <property type="entry name" value="Periplasmic binding protein-like II"/>
    <property type="match status" value="1"/>
</dbReference>
<dbReference type="Pfam" id="PF12974">
    <property type="entry name" value="Phosphonate-bd"/>
    <property type="match status" value="1"/>
</dbReference>
<sequence length="187" mass="20911">MKLLIKIGVLAHRDIQNTLQTWQKTADYLTSELSEYHFTIVPLNFTQIEAAIEQNVVKFVITSPAIYVEFEALYGVNRLATLKHLRMGRAYTMFGGVIFCKADCDNIQNLTDLRGKNFVAVAENSFGGWRSAWREIVEAGINPYRDFQSLQFTNSHDAVIYAVGEGKADAGTISTNVFGTDGFRGKS</sequence>
<accession>A0ABX8X2R8</accession>
<name>A0ABX8X2R8_9CYAN</name>
<protein>
    <submittedName>
        <fullName evidence="1">Phosphate/phosphite/phosphonate ABC transporter substrate-binding protein</fullName>
    </submittedName>
</protein>
<dbReference type="PANTHER" id="PTHR35841:SF1">
    <property type="entry name" value="PHOSPHONATES-BINDING PERIPLASMIC PROTEIN"/>
    <property type="match status" value="1"/>
</dbReference>
<proteinExistence type="predicted"/>
<dbReference type="PANTHER" id="PTHR35841">
    <property type="entry name" value="PHOSPHONATES-BINDING PERIPLASMIC PROTEIN"/>
    <property type="match status" value="1"/>
</dbReference>
<gene>
    <name evidence="1" type="ORF">K2F26_06270</name>
</gene>
<dbReference type="Gene3D" id="3.40.190.10">
    <property type="entry name" value="Periplasmic binding protein-like II"/>
    <property type="match status" value="1"/>
</dbReference>